<dbReference type="GO" id="GO:0042026">
    <property type="term" value="P:protein refolding"/>
    <property type="evidence" value="ECO:0007669"/>
    <property type="project" value="TreeGrafter"/>
</dbReference>
<dbReference type="GO" id="GO:0009408">
    <property type="term" value="P:response to heat"/>
    <property type="evidence" value="ECO:0007669"/>
    <property type="project" value="TreeGrafter"/>
</dbReference>
<dbReference type="InterPro" id="IPR002068">
    <property type="entry name" value="A-crystallin/Hsp20_dom"/>
</dbReference>
<keyword evidence="6" id="KW-1185">Reference proteome</keyword>
<keyword evidence="1" id="KW-0346">Stress response</keyword>
<organism evidence="5 6">
    <name type="scientific">Caerostris darwini</name>
    <dbReference type="NCBI Taxonomy" id="1538125"/>
    <lineage>
        <taxon>Eukaryota</taxon>
        <taxon>Metazoa</taxon>
        <taxon>Ecdysozoa</taxon>
        <taxon>Arthropoda</taxon>
        <taxon>Chelicerata</taxon>
        <taxon>Arachnida</taxon>
        <taxon>Araneae</taxon>
        <taxon>Araneomorphae</taxon>
        <taxon>Entelegynae</taxon>
        <taxon>Araneoidea</taxon>
        <taxon>Araneidae</taxon>
        <taxon>Caerostris</taxon>
    </lineage>
</organism>
<evidence type="ECO:0000313" key="5">
    <source>
        <dbReference type="EMBL" id="GIY78135.1"/>
    </source>
</evidence>
<dbReference type="GO" id="GO:0005737">
    <property type="term" value="C:cytoplasm"/>
    <property type="evidence" value="ECO:0007669"/>
    <property type="project" value="TreeGrafter"/>
</dbReference>
<evidence type="ECO:0000256" key="2">
    <source>
        <dbReference type="PROSITE-ProRule" id="PRU00285"/>
    </source>
</evidence>
<feature type="domain" description="SHSP" evidence="4">
    <location>
        <begin position="47"/>
        <end position="155"/>
    </location>
</feature>
<dbReference type="Proteomes" id="UP001054837">
    <property type="component" value="Unassembled WGS sequence"/>
</dbReference>
<evidence type="ECO:0000256" key="3">
    <source>
        <dbReference type="RuleBase" id="RU003616"/>
    </source>
</evidence>
<gene>
    <name evidence="5" type="primary">l(2)efl</name>
    <name evidence="5" type="ORF">CDAR_444671</name>
</gene>
<evidence type="ECO:0000256" key="1">
    <source>
        <dbReference type="ARBA" id="ARBA00023016"/>
    </source>
</evidence>
<reference evidence="5 6" key="1">
    <citation type="submission" date="2021-06" db="EMBL/GenBank/DDBJ databases">
        <title>Caerostris darwini draft genome.</title>
        <authorList>
            <person name="Kono N."/>
            <person name="Arakawa K."/>
        </authorList>
    </citation>
    <scope>NUCLEOTIDE SEQUENCE [LARGE SCALE GENOMIC DNA]</scope>
</reference>
<dbReference type="PROSITE" id="PS01031">
    <property type="entry name" value="SHSP"/>
    <property type="match status" value="1"/>
</dbReference>
<dbReference type="InterPro" id="IPR001436">
    <property type="entry name" value="Alpha-crystallin/sHSP_animal"/>
</dbReference>
<evidence type="ECO:0000259" key="4">
    <source>
        <dbReference type="PROSITE" id="PS01031"/>
    </source>
</evidence>
<dbReference type="AlphaFoldDB" id="A0AAV4WA23"/>
<dbReference type="PANTHER" id="PTHR45640">
    <property type="entry name" value="HEAT SHOCK PROTEIN HSP-12.2-RELATED"/>
    <property type="match status" value="1"/>
</dbReference>
<dbReference type="GO" id="GO:0051082">
    <property type="term" value="F:unfolded protein binding"/>
    <property type="evidence" value="ECO:0007669"/>
    <property type="project" value="TreeGrafter"/>
</dbReference>
<comment type="similarity">
    <text evidence="2 3">Belongs to the small heat shock protein (HSP20) family.</text>
</comment>
<accession>A0AAV4WA23</accession>
<sequence>MSSEEDLELFFKKGVSAWWDMWKDPIQMKRRLSNGSESSQFLPNDSMLMSLDQEESGSLDERDCAFRVTLNLSHFTPQEIDVKKDDNCIIIHAKHGDKIDEHGFVSREFTRRYKMPEDADMKKIKSFLNQDGILTIAVARKSTEPSKKERIVPITFQKPEY</sequence>
<dbReference type="Gene3D" id="2.60.40.790">
    <property type="match status" value="1"/>
</dbReference>
<dbReference type="SUPFAM" id="SSF49764">
    <property type="entry name" value="HSP20-like chaperones"/>
    <property type="match status" value="1"/>
</dbReference>
<dbReference type="GO" id="GO:0005634">
    <property type="term" value="C:nucleus"/>
    <property type="evidence" value="ECO:0007669"/>
    <property type="project" value="TreeGrafter"/>
</dbReference>
<comment type="caution">
    <text evidence="5">The sequence shown here is derived from an EMBL/GenBank/DDBJ whole genome shotgun (WGS) entry which is preliminary data.</text>
</comment>
<dbReference type="Pfam" id="PF00011">
    <property type="entry name" value="HSP20"/>
    <property type="match status" value="1"/>
</dbReference>
<evidence type="ECO:0000313" key="6">
    <source>
        <dbReference type="Proteomes" id="UP001054837"/>
    </source>
</evidence>
<dbReference type="PANTHER" id="PTHR45640:SF13">
    <property type="entry name" value="HEAT SHOCK PROTEIN 22-RELATED"/>
    <property type="match status" value="1"/>
</dbReference>
<dbReference type="PRINTS" id="PR00299">
    <property type="entry name" value="ACRYSTALLIN"/>
</dbReference>
<dbReference type="InterPro" id="IPR008978">
    <property type="entry name" value="HSP20-like_chaperone"/>
</dbReference>
<dbReference type="CDD" id="cd06526">
    <property type="entry name" value="metazoan_ACD"/>
    <property type="match status" value="1"/>
</dbReference>
<protein>
    <submittedName>
        <fullName evidence="5">Protein lethal(2)essential for life</fullName>
    </submittedName>
</protein>
<dbReference type="EMBL" id="BPLQ01014202">
    <property type="protein sequence ID" value="GIY78135.1"/>
    <property type="molecule type" value="Genomic_DNA"/>
</dbReference>
<name>A0AAV4WA23_9ARAC</name>
<proteinExistence type="inferred from homology"/>